<protein>
    <submittedName>
        <fullName evidence="7">MFS transporter</fullName>
    </submittedName>
</protein>
<dbReference type="InterPro" id="IPR020846">
    <property type="entry name" value="MFS_dom"/>
</dbReference>
<feature type="transmembrane region" description="Helical" evidence="5">
    <location>
        <begin position="31"/>
        <end position="49"/>
    </location>
</feature>
<feature type="transmembrane region" description="Helical" evidence="5">
    <location>
        <begin position="281"/>
        <end position="301"/>
    </location>
</feature>
<evidence type="ECO:0000256" key="1">
    <source>
        <dbReference type="ARBA" id="ARBA00004141"/>
    </source>
</evidence>
<name>A0A7W4NZG3_9PROT</name>
<feature type="transmembrane region" description="Helical" evidence="5">
    <location>
        <begin position="192"/>
        <end position="210"/>
    </location>
</feature>
<evidence type="ECO:0000256" key="3">
    <source>
        <dbReference type="ARBA" id="ARBA00022989"/>
    </source>
</evidence>
<comment type="subcellular location">
    <subcellularLocation>
        <location evidence="1">Membrane</location>
        <topology evidence="1">Multi-pass membrane protein</topology>
    </subcellularLocation>
</comment>
<dbReference type="EMBL" id="JABEQE010000004">
    <property type="protein sequence ID" value="MBB2171852.1"/>
    <property type="molecule type" value="Genomic_DNA"/>
</dbReference>
<keyword evidence="4 5" id="KW-0472">Membrane</keyword>
<dbReference type="SUPFAM" id="SSF103473">
    <property type="entry name" value="MFS general substrate transporter"/>
    <property type="match status" value="1"/>
</dbReference>
<gene>
    <name evidence="7" type="ORF">HLH35_06920</name>
</gene>
<dbReference type="InterPro" id="IPR011701">
    <property type="entry name" value="MFS"/>
</dbReference>
<sequence length="440" mass="47799">MISEKRQEDLIGIPSVSVAPFLKDTREASASYRYIVFLLVFLMYTISYADRAALSIAMPALGGEFHLGVVELGWLSSSFLWSYFLLNLPSSIVLDVVGPRLMGTLSVAFWSFAMMIGGAVQGVGQFVVTRVFLGVGESPTFGIGNSVLRIWARPRERGSVSTMLLTGQQAGLAVGTLAGAFMIARYGWRAEFVVLGLVGILWAACWWLVYRSPKQDGAAHGHRPARRRMSLAQVRCLFRNTSFYAIVIPQCMANYFNFLVISWLPVYFIHRFHESTLNSGASSAICYVSAALGAVVLGHVLERMIAPREDRPTWRRFIVFPCMTLGATVGLLPFTNSETTALVIMSVGLAGMIAGSGANTALLTDLLDDGTKIGTTTGITLTFSNIFGLCAPIVTGYIVSGTGNFDIAWFMCAGGLMIAGLTSLFLIRSPIITRWTESPT</sequence>
<evidence type="ECO:0000256" key="5">
    <source>
        <dbReference type="SAM" id="Phobius"/>
    </source>
</evidence>
<feature type="transmembrane region" description="Helical" evidence="5">
    <location>
        <begin position="407"/>
        <end position="427"/>
    </location>
</feature>
<proteinExistence type="predicted"/>
<dbReference type="PANTHER" id="PTHR11662">
    <property type="entry name" value="SOLUTE CARRIER FAMILY 17"/>
    <property type="match status" value="1"/>
</dbReference>
<dbReference type="Proteomes" id="UP000577891">
    <property type="component" value="Unassembled WGS sequence"/>
</dbReference>
<feature type="transmembrane region" description="Helical" evidence="5">
    <location>
        <begin position="313"/>
        <end position="335"/>
    </location>
</feature>
<dbReference type="Pfam" id="PF07690">
    <property type="entry name" value="MFS_1"/>
    <property type="match status" value="1"/>
</dbReference>
<dbReference type="PROSITE" id="PS50850">
    <property type="entry name" value="MFS"/>
    <property type="match status" value="1"/>
</dbReference>
<dbReference type="Gene3D" id="1.20.1250.20">
    <property type="entry name" value="MFS general substrate transporter like domains"/>
    <property type="match status" value="2"/>
</dbReference>
<dbReference type="CDD" id="cd17319">
    <property type="entry name" value="MFS_ExuT_GudP_like"/>
    <property type="match status" value="1"/>
</dbReference>
<feature type="domain" description="Major facilitator superfamily (MFS) profile" evidence="6">
    <location>
        <begin position="36"/>
        <end position="431"/>
    </location>
</feature>
<evidence type="ECO:0000313" key="7">
    <source>
        <dbReference type="EMBL" id="MBB2171852.1"/>
    </source>
</evidence>
<feature type="transmembrane region" description="Helical" evidence="5">
    <location>
        <begin position="101"/>
        <end position="120"/>
    </location>
</feature>
<evidence type="ECO:0000259" key="6">
    <source>
        <dbReference type="PROSITE" id="PS50850"/>
    </source>
</evidence>
<dbReference type="InterPro" id="IPR036259">
    <property type="entry name" value="MFS_trans_sf"/>
</dbReference>
<keyword evidence="2 5" id="KW-0812">Transmembrane</keyword>
<evidence type="ECO:0000256" key="2">
    <source>
        <dbReference type="ARBA" id="ARBA00022692"/>
    </source>
</evidence>
<evidence type="ECO:0000313" key="8">
    <source>
        <dbReference type="Proteomes" id="UP000577891"/>
    </source>
</evidence>
<keyword evidence="8" id="KW-1185">Reference proteome</keyword>
<feature type="transmembrane region" description="Helical" evidence="5">
    <location>
        <begin position="243"/>
        <end position="269"/>
    </location>
</feature>
<feature type="transmembrane region" description="Helical" evidence="5">
    <location>
        <begin position="69"/>
        <end position="89"/>
    </location>
</feature>
<dbReference type="InterPro" id="IPR050382">
    <property type="entry name" value="MFS_Na/Anion_cotransporter"/>
</dbReference>
<accession>A0A7W4NZG3</accession>
<evidence type="ECO:0000256" key="4">
    <source>
        <dbReference type="ARBA" id="ARBA00023136"/>
    </source>
</evidence>
<feature type="transmembrane region" description="Helical" evidence="5">
    <location>
        <begin position="341"/>
        <end position="367"/>
    </location>
</feature>
<comment type="caution">
    <text evidence="7">The sequence shown here is derived from an EMBL/GenBank/DDBJ whole genome shotgun (WGS) entry which is preliminary data.</text>
</comment>
<reference evidence="7 8" key="1">
    <citation type="submission" date="2020-04" db="EMBL/GenBank/DDBJ databases">
        <title>Description of novel Gluconacetobacter.</title>
        <authorList>
            <person name="Sombolestani A."/>
        </authorList>
    </citation>
    <scope>NUCLEOTIDE SEQUENCE [LARGE SCALE GENOMIC DNA]</scope>
    <source>
        <strain evidence="7 8">LMG 27724</strain>
    </source>
</reference>
<dbReference type="GO" id="GO:0022857">
    <property type="term" value="F:transmembrane transporter activity"/>
    <property type="evidence" value="ECO:0007669"/>
    <property type="project" value="InterPro"/>
</dbReference>
<feature type="transmembrane region" description="Helical" evidence="5">
    <location>
        <begin position="379"/>
        <end position="401"/>
    </location>
</feature>
<dbReference type="GO" id="GO:0016020">
    <property type="term" value="C:membrane"/>
    <property type="evidence" value="ECO:0007669"/>
    <property type="project" value="UniProtKB-SubCell"/>
</dbReference>
<keyword evidence="3 5" id="KW-1133">Transmembrane helix</keyword>
<dbReference type="AlphaFoldDB" id="A0A7W4NZG3"/>
<dbReference type="PANTHER" id="PTHR11662:SF399">
    <property type="entry name" value="FI19708P1-RELATED"/>
    <property type="match status" value="1"/>
</dbReference>
<organism evidence="7 8">
    <name type="scientific">Gluconacetobacter asukensis</name>
    <dbReference type="NCBI Taxonomy" id="1017181"/>
    <lineage>
        <taxon>Bacteria</taxon>
        <taxon>Pseudomonadati</taxon>
        <taxon>Pseudomonadota</taxon>
        <taxon>Alphaproteobacteria</taxon>
        <taxon>Acetobacterales</taxon>
        <taxon>Acetobacteraceae</taxon>
        <taxon>Gluconacetobacter</taxon>
    </lineage>
</organism>